<dbReference type="EMBL" id="CP023275">
    <property type="protein sequence ID" value="ATB69552.1"/>
    <property type="molecule type" value="Genomic_DNA"/>
</dbReference>
<keyword evidence="1 2" id="KW-0663">Pyridoxal phosphate</keyword>
<comment type="cofactor">
    <cofactor evidence="3">
        <name>pyridoxal 5'-phosphate</name>
        <dbReference type="ChEBI" id="CHEBI:597326"/>
    </cofactor>
</comment>
<dbReference type="RefSeq" id="WP_096046609.1">
    <property type="nucleotide sequence ID" value="NZ_CP023275.1"/>
</dbReference>
<dbReference type="HAMAP" id="MF_02087">
    <property type="entry name" value="PLP_homeostasis"/>
    <property type="match status" value="1"/>
</dbReference>
<evidence type="ECO:0000256" key="2">
    <source>
        <dbReference type="HAMAP-Rule" id="MF_02087"/>
    </source>
</evidence>
<evidence type="ECO:0000256" key="1">
    <source>
        <dbReference type="ARBA" id="ARBA00022898"/>
    </source>
</evidence>
<dbReference type="AlphaFoldDB" id="A0A290HDB6"/>
<dbReference type="PIRSF" id="PIRSF004848">
    <property type="entry name" value="YBL036c_PLPDEIII"/>
    <property type="match status" value="1"/>
</dbReference>
<feature type="modified residue" description="N6-(pyridoxal phosphate)lysine" evidence="2 3">
    <location>
        <position position="37"/>
    </location>
</feature>
<dbReference type="PANTHER" id="PTHR10146">
    <property type="entry name" value="PROLINE SYNTHETASE CO-TRANSCRIBED BACTERIAL HOMOLOG PROTEIN"/>
    <property type="match status" value="1"/>
</dbReference>
<dbReference type="Pfam" id="PF01168">
    <property type="entry name" value="Ala_racemase_N"/>
    <property type="match status" value="1"/>
</dbReference>
<gene>
    <name evidence="6" type="ORF">SJPD1_1443</name>
</gene>
<protein>
    <recommendedName>
        <fullName evidence="2">Pyridoxal phosphate homeostasis protein</fullName>
        <shortName evidence="2">PLP homeostasis protein</shortName>
    </recommendedName>
</protein>
<evidence type="ECO:0000313" key="7">
    <source>
        <dbReference type="Proteomes" id="UP000217349"/>
    </source>
</evidence>
<evidence type="ECO:0000256" key="3">
    <source>
        <dbReference type="PIRSR" id="PIRSR004848-1"/>
    </source>
</evidence>
<accession>A0A290HDB6</accession>
<dbReference type="NCBIfam" id="TIGR00044">
    <property type="entry name" value="YggS family pyridoxal phosphate-dependent enzyme"/>
    <property type="match status" value="1"/>
</dbReference>
<proteinExistence type="inferred from homology"/>
<sequence length="225" mass="25263">METKNFVNTLDDILTRVEKARLSVDQHLIVKIVAASKSADPSMIEAMYHAGQRCFGENKIQDMSDKVHALAHLPLEWHFIGRLQTNKINQLIDLEPSLMHSLSSLELAQEIDKRLHVKNKTMNVLLQINSAYEEQKAGVLPEQAIEVYEQISLTCKHLQLKGVMSIGAHTEESSIVQKSFETTHKIFESLQNHGAKYCSMGMSGDFELAIACGSNMIRLGSILFK</sequence>
<keyword evidence="6" id="KW-0413">Isomerase</keyword>
<dbReference type="CDD" id="cd00635">
    <property type="entry name" value="PLPDE_III_YBL036c_like"/>
    <property type="match status" value="1"/>
</dbReference>
<dbReference type="InterPro" id="IPR011078">
    <property type="entry name" value="PyrdxlP_homeostasis"/>
</dbReference>
<dbReference type="Proteomes" id="UP000217349">
    <property type="component" value="Chromosome"/>
</dbReference>
<dbReference type="SUPFAM" id="SSF51419">
    <property type="entry name" value="PLP-binding barrel"/>
    <property type="match status" value="1"/>
</dbReference>
<dbReference type="PROSITE" id="PS01211">
    <property type="entry name" value="UPF0001"/>
    <property type="match status" value="1"/>
</dbReference>
<feature type="domain" description="Alanine racemase N-terminal" evidence="5">
    <location>
        <begin position="29"/>
        <end position="224"/>
    </location>
</feature>
<dbReference type="InterPro" id="IPR029066">
    <property type="entry name" value="PLP-binding_barrel"/>
</dbReference>
<dbReference type="PANTHER" id="PTHR10146:SF14">
    <property type="entry name" value="PYRIDOXAL PHOSPHATE HOMEOSTASIS PROTEIN"/>
    <property type="match status" value="1"/>
</dbReference>
<dbReference type="KEGG" id="sulj:SJPD1_1443"/>
<evidence type="ECO:0000256" key="4">
    <source>
        <dbReference type="RuleBase" id="RU004514"/>
    </source>
</evidence>
<dbReference type="InterPro" id="IPR001608">
    <property type="entry name" value="Ala_racemase_N"/>
</dbReference>
<name>A0A290HDB6_9BACT</name>
<dbReference type="OrthoDB" id="9804072at2"/>
<dbReference type="GO" id="GO:0030170">
    <property type="term" value="F:pyridoxal phosphate binding"/>
    <property type="evidence" value="ECO:0007669"/>
    <property type="project" value="UniProtKB-UniRule"/>
</dbReference>
<comment type="function">
    <text evidence="2">Pyridoxal 5'-phosphate (PLP)-binding protein, which is involved in PLP homeostasis.</text>
</comment>
<comment type="similarity">
    <text evidence="2 4">Belongs to the pyridoxal phosphate-binding protein YggS/PROSC family.</text>
</comment>
<evidence type="ECO:0000313" key="6">
    <source>
        <dbReference type="EMBL" id="ATB69552.1"/>
    </source>
</evidence>
<dbReference type="Gene3D" id="3.20.20.10">
    <property type="entry name" value="Alanine racemase"/>
    <property type="match status" value="1"/>
</dbReference>
<reference evidence="7" key="1">
    <citation type="submission" date="2017-09" db="EMBL/GenBank/DDBJ databases">
        <title>The complete genome of Sulfurospirillum sp. JPD-1.</title>
        <authorList>
            <person name="Goris T."/>
        </authorList>
    </citation>
    <scope>NUCLEOTIDE SEQUENCE [LARGE SCALE GENOMIC DNA]</scope>
    <source>
        <strain evidence="7">JPD-1</strain>
    </source>
</reference>
<dbReference type="GO" id="GO:0016853">
    <property type="term" value="F:isomerase activity"/>
    <property type="evidence" value="ECO:0007669"/>
    <property type="project" value="UniProtKB-KW"/>
</dbReference>
<organism evidence="6 7">
    <name type="scientific">Sulfurospirillum diekertiae</name>
    <dbReference type="NCBI Taxonomy" id="1854492"/>
    <lineage>
        <taxon>Bacteria</taxon>
        <taxon>Pseudomonadati</taxon>
        <taxon>Campylobacterota</taxon>
        <taxon>Epsilonproteobacteria</taxon>
        <taxon>Campylobacterales</taxon>
        <taxon>Sulfurospirillaceae</taxon>
        <taxon>Sulfurospirillum</taxon>
    </lineage>
</organism>
<evidence type="ECO:0000259" key="5">
    <source>
        <dbReference type="Pfam" id="PF01168"/>
    </source>
</evidence>
<dbReference type="FunFam" id="3.20.20.10:FF:000018">
    <property type="entry name" value="Pyridoxal phosphate homeostasis protein"/>
    <property type="match status" value="1"/>
</dbReference>